<reference evidence="2" key="3">
    <citation type="submission" date="2023-08" db="EMBL/GenBank/DDBJ databases">
        <authorList>
            <person name="Sun Q."/>
            <person name="Ohkuma M."/>
        </authorList>
    </citation>
    <scope>NUCLEOTIDE SEQUENCE</scope>
    <source>
        <strain evidence="2">JCM 4205</strain>
    </source>
</reference>
<dbReference type="InterPro" id="IPR036514">
    <property type="entry name" value="SGNH_hydro_sf"/>
</dbReference>
<gene>
    <name evidence="3" type="ORF">CP977_05520</name>
    <name evidence="2" type="ORF">GCM10010497_24360</name>
</gene>
<evidence type="ECO:0000259" key="1">
    <source>
        <dbReference type="PROSITE" id="PS51186"/>
    </source>
</evidence>
<sequence length="631" mass="68921">MVEKTDDDDTLRSLHERGRVAAEYPRVRALVGAADAAGRRWAGNLLARIGPDAVLAEHPDTPVVSVAFTGHSTVSGLVAPVTAELARHGLLLRPHVSDFDGYVFDLSDTGSELYAAKPDAVVCLLDASVVFDEVPRPWRPDDVARVFDEKLRLLDGLAGVFDGAGRGTLVLNTLPLPREWPAQLVALRDRARLGAVWREANARLLRLMDGHPSLTVLDLDPLLGADLPLRDDRLGVYTHTELSPQAQAAYAGELAGVFRAATGRSKKVLILDLDNTVWGGVLGDDGIEGIEVSGSYRGEAFRRLQHTARQIVSQGVLLAAVSKNDLEPVREVLGRHPDMTLREDDFVRVVANWRPKHDNLRELAADLNLGVDSFVFADDSPYECGLVTRELPDVAVVALDDEPALHVEKLLRDGWFTVRDVTADDLKRPERYREELDRKDFLDSFSSLDAYLRELDVQVRFADASPDEVARVSQLTLRTNQFNLTTERLQEAEVAERAAAPGSLVLTVRSADRFGDNGVVGAVLAHRDGDALVIDNFLLSCRVFARGIEQACLSALLAHAREQGLSAARAGYRPSAKNGKVRDFYPANGFVPVDPDGAPDGSPVLFRHDLADITAPPEHVRLTLSLGGLHQ</sequence>
<dbReference type="Gene3D" id="3.40.50.1110">
    <property type="entry name" value="SGNH hydrolase"/>
    <property type="match status" value="1"/>
</dbReference>
<organism evidence="2 5">
    <name type="scientific">Streptomyces cinereoruber</name>
    <dbReference type="NCBI Taxonomy" id="67260"/>
    <lineage>
        <taxon>Bacteria</taxon>
        <taxon>Bacillati</taxon>
        <taxon>Actinomycetota</taxon>
        <taxon>Actinomycetes</taxon>
        <taxon>Kitasatosporales</taxon>
        <taxon>Streptomycetaceae</taxon>
        <taxon>Streptomyces</taxon>
    </lineage>
</organism>
<dbReference type="SUPFAM" id="SSF55729">
    <property type="entry name" value="Acyl-CoA N-acyltransferases (Nat)"/>
    <property type="match status" value="1"/>
</dbReference>
<dbReference type="Gene3D" id="3.40.50.1000">
    <property type="entry name" value="HAD superfamily/HAD-like"/>
    <property type="match status" value="1"/>
</dbReference>
<dbReference type="InterPro" id="IPR000182">
    <property type="entry name" value="GNAT_dom"/>
</dbReference>
<keyword evidence="4" id="KW-1185">Reference proteome</keyword>
<reference evidence="3 4" key="2">
    <citation type="submission" date="2017-09" db="EMBL/GenBank/DDBJ databases">
        <authorList>
            <person name="Lee N."/>
            <person name="Cho B.-K."/>
        </authorList>
    </citation>
    <scope>NUCLEOTIDE SEQUENCE [LARGE SCALE GENOMIC DNA]</scope>
    <source>
        <strain evidence="3 4">ATCC 19740</strain>
    </source>
</reference>
<evidence type="ECO:0000313" key="3">
    <source>
        <dbReference type="EMBL" id="QEV31685.1"/>
    </source>
</evidence>
<dbReference type="InterPro" id="IPR010033">
    <property type="entry name" value="HAD_SF_ppase_IIIC"/>
</dbReference>
<protein>
    <submittedName>
        <fullName evidence="3">HAD-IIIC family phosphatase</fullName>
    </submittedName>
    <submittedName>
        <fullName evidence="2">HAD-superfamily phosphatase, subfamily IIIC:FkbH</fullName>
    </submittedName>
</protein>
<dbReference type="RefSeq" id="WP_152369715.1">
    <property type="nucleotide sequence ID" value="NZ_BMSJ01000004.1"/>
</dbReference>
<dbReference type="InterPro" id="IPR010037">
    <property type="entry name" value="FkbH_domain"/>
</dbReference>
<dbReference type="InterPro" id="IPR036412">
    <property type="entry name" value="HAD-like_sf"/>
</dbReference>
<dbReference type="NCBIfam" id="TIGR01686">
    <property type="entry name" value="FkbH"/>
    <property type="match status" value="1"/>
</dbReference>
<dbReference type="PROSITE" id="PS51186">
    <property type="entry name" value="GNAT"/>
    <property type="match status" value="1"/>
</dbReference>
<dbReference type="GeneID" id="95453227"/>
<dbReference type="NCBIfam" id="TIGR01681">
    <property type="entry name" value="HAD-SF-IIIC"/>
    <property type="match status" value="1"/>
</dbReference>
<accession>A0AAV4KGF6</accession>
<dbReference type="GO" id="GO:0016747">
    <property type="term" value="F:acyltransferase activity, transferring groups other than amino-acyl groups"/>
    <property type="evidence" value="ECO:0007669"/>
    <property type="project" value="InterPro"/>
</dbReference>
<evidence type="ECO:0000313" key="4">
    <source>
        <dbReference type="Proteomes" id="UP000326029"/>
    </source>
</evidence>
<dbReference type="EMBL" id="CP023693">
    <property type="protein sequence ID" value="QEV31685.1"/>
    <property type="molecule type" value="Genomic_DNA"/>
</dbReference>
<feature type="domain" description="N-acetyltransferase" evidence="1">
    <location>
        <begin position="459"/>
        <end position="611"/>
    </location>
</feature>
<dbReference type="SUPFAM" id="SSF56784">
    <property type="entry name" value="HAD-like"/>
    <property type="match status" value="1"/>
</dbReference>
<proteinExistence type="predicted"/>
<evidence type="ECO:0000313" key="2">
    <source>
        <dbReference type="EMBL" id="GGR21550.1"/>
    </source>
</evidence>
<dbReference type="Gene3D" id="3.40.630.30">
    <property type="match status" value="1"/>
</dbReference>
<dbReference type="InterPro" id="IPR016181">
    <property type="entry name" value="Acyl_CoA_acyltransferase"/>
</dbReference>
<dbReference type="Proteomes" id="UP000642014">
    <property type="component" value="Unassembled WGS sequence"/>
</dbReference>
<dbReference type="Proteomes" id="UP000326029">
    <property type="component" value="Chromosome"/>
</dbReference>
<dbReference type="EMBL" id="BMSJ01000004">
    <property type="protein sequence ID" value="GGR21550.1"/>
    <property type="molecule type" value="Genomic_DNA"/>
</dbReference>
<name>A0AAV4KGF6_9ACTN</name>
<dbReference type="InterPro" id="IPR023214">
    <property type="entry name" value="HAD_sf"/>
</dbReference>
<dbReference type="AlphaFoldDB" id="A0AAV4KGF6"/>
<reference evidence="2 5" key="1">
    <citation type="journal article" date="2014" name="Int. J. Syst. Evol. Microbiol.">
        <title>Complete genome sequence of Corynebacterium casei LMG S-19264T (=DSM 44701T), isolated from a smear-ripened cheese.</title>
        <authorList>
            <consortium name="US DOE Joint Genome Institute (JGI-PGF)"/>
            <person name="Walter F."/>
            <person name="Albersmeier A."/>
            <person name="Kalinowski J."/>
            <person name="Ruckert C."/>
        </authorList>
    </citation>
    <scope>NUCLEOTIDE SEQUENCE [LARGE SCALE GENOMIC DNA]</scope>
    <source>
        <strain evidence="2 5">JCM 4205</strain>
    </source>
</reference>
<evidence type="ECO:0000313" key="5">
    <source>
        <dbReference type="Proteomes" id="UP000642014"/>
    </source>
</evidence>